<dbReference type="InterPro" id="IPR037883">
    <property type="entry name" value="Knr4/Smi1-like_sf"/>
</dbReference>
<evidence type="ECO:0000313" key="4">
    <source>
        <dbReference type="Proteomes" id="UP000642014"/>
    </source>
</evidence>
<protein>
    <recommendedName>
        <fullName evidence="5">SMI1/KNR4 family protein</fullName>
    </recommendedName>
</protein>
<dbReference type="Gene3D" id="3.40.1580.10">
    <property type="entry name" value="SMI1/KNR4-like"/>
    <property type="match status" value="1"/>
</dbReference>
<dbReference type="EMBL" id="CP023693">
    <property type="protein sequence ID" value="QEV32643.1"/>
    <property type="molecule type" value="Genomic_DNA"/>
</dbReference>
<accession>A0AAV4KQQ6</accession>
<dbReference type="RefSeq" id="WP_152370013.1">
    <property type="nucleotide sequence ID" value="NZ_BMSJ01000010.1"/>
</dbReference>
<proteinExistence type="predicted"/>
<reference evidence="2 3" key="2">
    <citation type="submission" date="2017-09" db="EMBL/GenBank/DDBJ databases">
        <authorList>
            <person name="Lee N."/>
            <person name="Cho B.-K."/>
        </authorList>
    </citation>
    <scope>NUCLEOTIDE SEQUENCE [LARGE SCALE GENOMIC DNA]</scope>
    <source>
        <strain evidence="2 3">ATCC 19740</strain>
    </source>
</reference>
<dbReference type="SUPFAM" id="SSF160631">
    <property type="entry name" value="SMI1/KNR4-like"/>
    <property type="match status" value="1"/>
</dbReference>
<evidence type="ECO:0000313" key="2">
    <source>
        <dbReference type="EMBL" id="QEV32643.1"/>
    </source>
</evidence>
<sequence length="171" mass="19282">MWVQRLLEFTGWEPSAHSVDWAAAEEELRIPLPTDFKQLCEVFGGGTFSDSIAFYGRTAGFRFNFVLPWQAPLPPLPAEIGQYQKYTPGGKGYIKWASSEWGAEYCWLVDAQQPGTYPVLARGEAGEWCEYDMSTSEFLYRVLADKDFQPFGIAQYGLDPTFQPGPEADGR</sequence>
<dbReference type="Proteomes" id="UP000642014">
    <property type="component" value="Unassembled WGS sequence"/>
</dbReference>
<dbReference type="EMBL" id="BMSJ01000010">
    <property type="protein sequence ID" value="GGR40787.1"/>
    <property type="molecule type" value="Genomic_DNA"/>
</dbReference>
<evidence type="ECO:0000313" key="3">
    <source>
        <dbReference type="Proteomes" id="UP000326029"/>
    </source>
</evidence>
<keyword evidence="3" id="KW-1185">Reference proteome</keyword>
<evidence type="ECO:0000313" key="1">
    <source>
        <dbReference type="EMBL" id="GGR40787.1"/>
    </source>
</evidence>
<dbReference type="GeneID" id="95454300"/>
<dbReference type="AlphaFoldDB" id="A0AAV4KQQ6"/>
<evidence type="ECO:0008006" key="5">
    <source>
        <dbReference type="Google" id="ProtNLM"/>
    </source>
</evidence>
<reference evidence="1 4" key="1">
    <citation type="journal article" date="2014" name="Int. J. Syst. Evol. Microbiol.">
        <title>Complete genome sequence of Corynebacterium casei LMG S-19264T (=DSM 44701T), isolated from a smear-ripened cheese.</title>
        <authorList>
            <consortium name="US DOE Joint Genome Institute (JGI-PGF)"/>
            <person name="Walter F."/>
            <person name="Albersmeier A."/>
            <person name="Kalinowski J."/>
            <person name="Ruckert C."/>
        </authorList>
    </citation>
    <scope>NUCLEOTIDE SEQUENCE [LARGE SCALE GENOMIC DNA]</scope>
    <source>
        <strain evidence="1 4">JCM 4205</strain>
    </source>
</reference>
<dbReference type="Proteomes" id="UP000326029">
    <property type="component" value="Chromosome"/>
</dbReference>
<name>A0AAV4KQQ6_9ACTN</name>
<reference evidence="1" key="3">
    <citation type="submission" date="2023-08" db="EMBL/GenBank/DDBJ databases">
        <authorList>
            <person name="Sun Q."/>
            <person name="Ohkuma M."/>
        </authorList>
    </citation>
    <scope>NUCLEOTIDE SEQUENCE</scope>
    <source>
        <strain evidence="1">JCM 4205</strain>
    </source>
</reference>
<gene>
    <name evidence="2" type="ORF">CP977_11015</name>
    <name evidence="1" type="ORF">GCM10010497_49940</name>
</gene>
<organism evidence="1 4">
    <name type="scientific">Streptomyces cinereoruber</name>
    <dbReference type="NCBI Taxonomy" id="67260"/>
    <lineage>
        <taxon>Bacteria</taxon>
        <taxon>Bacillati</taxon>
        <taxon>Actinomycetota</taxon>
        <taxon>Actinomycetes</taxon>
        <taxon>Kitasatosporales</taxon>
        <taxon>Streptomycetaceae</taxon>
        <taxon>Streptomyces</taxon>
    </lineage>
</organism>